<evidence type="ECO:0000256" key="6">
    <source>
        <dbReference type="ARBA" id="ARBA00022485"/>
    </source>
</evidence>
<evidence type="ECO:0000256" key="11">
    <source>
        <dbReference type="ARBA" id="ARBA00023004"/>
    </source>
</evidence>
<comment type="pathway">
    <text evidence="3">Carbohydrate metabolism; tricarboxylic acid cycle.</text>
</comment>
<dbReference type="PROSITE" id="PS51085">
    <property type="entry name" value="2FE2S_FER_2"/>
    <property type="match status" value="1"/>
</dbReference>
<dbReference type="InterPro" id="IPR001041">
    <property type="entry name" value="2Fe-2S_ferredoxin-type"/>
</dbReference>
<evidence type="ECO:0000256" key="9">
    <source>
        <dbReference type="ARBA" id="ARBA00022723"/>
    </source>
</evidence>
<feature type="domain" description="4Fe-4S ferredoxin-type" evidence="16">
    <location>
        <begin position="178"/>
        <end position="209"/>
    </location>
</feature>
<dbReference type="Pfam" id="PF13085">
    <property type="entry name" value="Fer2_3"/>
    <property type="match status" value="1"/>
</dbReference>
<dbReference type="GO" id="GO:0046872">
    <property type="term" value="F:metal ion binding"/>
    <property type="evidence" value="ECO:0007669"/>
    <property type="project" value="UniProtKB-KW"/>
</dbReference>
<evidence type="ECO:0000313" key="17">
    <source>
        <dbReference type="EMBL" id="MBX8631133.1"/>
    </source>
</evidence>
<evidence type="ECO:0000259" key="15">
    <source>
        <dbReference type="PROSITE" id="PS51085"/>
    </source>
</evidence>
<keyword evidence="7" id="KW-0816">Tricarboxylic acid cycle</keyword>
<evidence type="ECO:0000313" key="18">
    <source>
        <dbReference type="EMBL" id="MBX8643809.1"/>
    </source>
</evidence>
<dbReference type="SUPFAM" id="SSF46548">
    <property type="entry name" value="alpha-helical ferredoxin"/>
    <property type="match status" value="1"/>
</dbReference>
<dbReference type="InterPro" id="IPR025192">
    <property type="entry name" value="Succ_DH/fum_Rdtase_N"/>
</dbReference>
<dbReference type="InterPro" id="IPR017900">
    <property type="entry name" value="4Fe4S_Fe_S_CS"/>
</dbReference>
<dbReference type="PROSITE" id="PS00198">
    <property type="entry name" value="4FE4S_FER_1"/>
    <property type="match status" value="1"/>
</dbReference>
<dbReference type="FunFam" id="1.10.1060.10:FF:000003">
    <property type="entry name" value="Succinate dehydrogenase iron-sulfur subunit"/>
    <property type="match status" value="1"/>
</dbReference>
<evidence type="ECO:0000256" key="4">
    <source>
        <dbReference type="ARBA" id="ARBA00009433"/>
    </source>
</evidence>
<reference evidence="18" key="1">
    <citation type="submission" date="2021-05" db="EMBL/GenBank/DDBJ databases">
        <title>Genomic insights into ecological role and evolution of a novel Thermoplasmata order Candidatus Sysuiplasmatales.</title>
        <authorList>
            <person name="Yuan Y."/>
        </authorList>
    </citation>
    <scope>NUCLEOTIDE SEQUENCE</scope>
    <source>
        <strain evidence="18">TUT19-bin139</strain>
        <strain evidence="17">YP2-bin.285</strain>
    </source>
</reference>
<dbReference type="SUPFAM" id="SSF54292">
    <property type="entry name" value="2Fe-2S ferredoxin-like"/>
    <property type="match status" value="1"/>
</dbReference>
<comment type="cofactor">
    <cofactor evidence="2">
        <name>[4Fe-4S] cluster</name>
        <dbReference type="ChEBI" id="CHEBI:49883"/>
    </cofactor>
</comment>
<evidence type="ECO:0000256" key="3">
    <source>
        <dbReference type="ARBA" id="ARBA00005163"/>
    </source>
</evidence>
<dbReference type="GO" id="GO:0008177">
    <property type="term" value="F:succinate dehydrogenase (quinone) activity"/>
    <property type="evidence" value="ECO:0007669"/>
    <property type="project" value="UniProtKB-EC"/>
</dbReference>
<feature type="domain" description="2Fe-2S ferredoxin-type" evidence="15">
    <location>
        <begin position="39"/>
        <end position="130"/>
    </location>
</feature>
<dbReference type="EC" id="1.3.5.1" evidence="5"/>
<dbReference type="GO" id="GO:0051538">
    <property type="term" value="F:3 iron, 4 sulfur cluster binding"/>
    <property type="evidence" value="ECO:0007669"/>
    <property type="project" value="UniProtKB-KW"/>
</dbReference>
<keyword evidence="9" id="KW-0479">Metal-binding</keyword>
<comment type="caution">
    <text evidence="18">The sequence shown here is derived from an EMBL/GenBank/DDBJ whole genome shotgun (WGS) entry which is preliminary data.</text>
</comment>
<dbReference type="GO" id="GO:0051537">
    <property type="term" value="F:2 iron, 2 sulfur cluster binding"/>
    <property type="evidence" value="ECO:0007669"/>
    <property type="project" value="UniProtKB-KW"/>
</dbReference>
<protein>
    <recommendedName>
        <fullName evidence="5">succinate dehydrogenase</fullName>
        <ecNumber evidence="5">1.3.5.1</ecNumber>
    </recommendedName>
</protein>
<evidence type="ECO:0000256" key="12">
    <source>
        <dbReference type="ARBA" id="ARBA00023014"/>
    </source>
</evidence>
<accession>A0A8J8CCQ1</accession>
<comment type="similarity">
    <text evidence="4">Belongs to the succinate dehydrogenase/fumarate reductase iron-sulfur protein family.</text>
</comment>
<dbReference type="InterPro" id="IPR036010">
    <property type="entry name" value="2Fe-2S_ferredoxin-like_sf"/>
</dbReference>
<evidence type="ECO:0000256" key="7">
    <source>
        <dbReference type="ARBA" id="ARBA00022532"/>
    </source>
</evidence>
<dbReference type="Proteomes" id="UP000750197">
    <property type="component" value="Unassembled WGS sequence"/>
</dbReference>
<dbReference type="Pfam" id="PF13183">
    <property type="entry name" value="Fer4_8"/>
    <property type="match status" value="1"/>
</dbReference>
<evidence type="ECO:0000256" key="13">
    <source>
        <dbReference type="ARBA" id="ARBA00023291"/>
    </source>
</evidence>
<dbReference type="GO" id="GO:0051539">
    <property type="term" value="F:4 iron, 4 sulfur cluster binding"/>
    <property type="evidence" value="ECO:0007669"/>
    <property type="project" value="UniProtKB-KW"/>
</dbReference>
<comment type="cofactor">
    <cofactor evidence="14">
        <name>[2Fe-2S] cluster</name>
        <dbReference type="ChEBI" id="CHEBI:190135"/>
    </cofactor>
</comment>
<keyword evidence="13" id="KW-0003">3Fe-4S</keyword>
<dbReference type="AlphaFoldDB" id="A0A8J8CCQ1"/>
<keyword evidence="6" id="KW-0004">4Fe-4S</keyword>
<dbReference type="Gene3D" id="3.10.20.30">
    <property type="match status" value="1"/>
</dbReference>
<dbReference type="InterPro" id="IPR006058">
    <property type="entry name" value="2Fe2S_fd_BS"/>
</dbReference>
<keyword evidence="11" id="KW-0408">Iron</keyword>
<keyword evidence="10 18" id="KW-0560">Oxidoreductase</keyword>
<keyword evidence="12" id="KW-0411">Iron-sulfur</keyword>
<dbReference type="GO" id="GO:0006099">
    <property type="term" value="P:tricarboxylic acid cycle"/>
    <property type="evidence" value="ECO:0007669"/>
    <property type="project" value="UniProtKB-KW"/>
</dbReference>
<dbReference type="PROSITE" id="PS51379">
    <property type="entry name" value="4FE4S_FER_2"/>
    <property type="match status" value="1"/>
</dbReference>
<evidence type="ECO:0000256" key="10">
    <source>
        <dbReference type="ARBA" id="ARBA00023002"/>
    </source>
</evidence>
<proteinExistence type="inferred from homology"/>
<evidence type="ECO:0000313" key="19">
    <source>
        <dbReference type="Proteomes" id="UP000750197"/>
    </source>
</evidence>
<dbReference type="NCBIfam" id="NF004616">
    <property type="entry name" value="PRK05950.1"/>
    <property type="match status" value="1"/>
</dbReference>
<dbReference type="Gene3D" id="1.10.1060.10">
    <property type="entry name" value="Alpha-helical ferredoxin"/>
    <property type="match status" value="1"/>
</dbReference>
<keyword evidence="8" id="KW-0001">2Fe-2S</keyword>
<dbReference type="InterPro" id="IPR050573">
    <property type="entry name" value="SDH/FRD_Iron-Sulfur"/>
</dbReference>
<evidence type="ECO:0000256" key="1">
    <source>
        <dbReference type="ARBA" id="ARBA00001927"/>
    </source>
</evidence>
<dbReference type="NCBIfam" id="TIGR00384">
    <property type="entry name" value="dhsB"/>
    <property type="match status" value="1"/>
</dbReference>
<dbReference type="PANTHER" id="PTHR11921:SF29">
    <property type="entry name" value="SUCCINATE DEHYDROGENASE [UBIQUINONE] IRON-SULFUR SUBUNIT, MITOCHONDRIAL"/>
    <property type="match status" value="1"/>
</dbReference>
<name>A0A8J8CCQ1_9ARCH</name>
<gene>
    <name evidence="18" type="primary">sdhB</name>
    <name evidence="17" type="ORF">J9259_01225</name>
    <name evidence="18" type="ORF">KIY12_03685</name>
</gene>
<evidence type="ECO:0000256" key="8">
    <source>
        <dbReference type="ARBA" id="ARBA00022714"/>
    </source>
</evidence>
<dbReference type="PANTHER" id="PTHR11921">
    <property type="entry name" value="SUCCINATE DEHYDROGENASE IRON-SULFUR PROTEIN"/>
    <property type="match status" value="1"/>
</dbReference>
<dbReference type="InterPro" id="IPR017896">
    <property type="entry name" value="4Fe4S_Fe-S-bd"/>
</dbReference>
<dbReference type="CDD" id="cd00207">
    <property type="entry name" value="fer2"/>
    <property type="match status" value="1"/>
</dbReference>
<dbReference type="EMBL" id="JAHEAC010000021">
    <property type="protein sequence ID" value="MBX8643809.1"/>
    <property type="molecule type" value="Genomic_DNA"/>
</dbReference>
<organism evidence="18 19">
    <name type="scientific">Candidatus Sysuiplasma superficiale</name>
    <dbReference type="NCBI Taxonomy" id="2823368"/>
    <lineage>
        <taxon>Archaea</taxon>
        <taxon>Methanobacteriati</taxon>
        <taxon>Thermoplasmatota</taxon>
        <taxon>Thermoplasmata</taxon>
        <taxon>Candidatus Sysuiplasmatales</taxon>
        <taxon>Candidatus Sysuiplasmataceae</taxon>
        <taxon>Candidatus Sysuiplasma</taxon>
    </lineage>
</organism>
<dbReference type="InterPro" id="IPR012675">
    <property type="entry name" value="Beta-grasp_dom_sf"/>
</dbReference>
<dbReference type="GO" id="GO:0009055">
    <property type="term" value="F:electron transfer activity"/>
    <property type="evidence" value="ECO:0007669"/>
    <property type="project" value="InterPro"/>
</dbReference>
<dbReference type="InterPro" id="IPR009051">
    <property type="entry name" value="Helical_ferredxn"/>
</dbReference>
<dbReference type="InterPro" id="IPR004489">
    <property type="entry name" value="Succ_DH/fum_Rdtase_Fe-S"/>
</dbReference>
<dbReference type="Proteomes" id="UP000716004">
    <property type="component" value="Unassembled WGS sequence"/>
</dbReference>
<dbReference type="PROSITE" id="PS00197">
    <property type="entry name" value="2FE2S_FER_1"/>
    <property type="match status" value="1"/>
</dbReference>
<evidence type="ECO:0000256" key="14">
    <source>
        <dbReference type="ARBA" id="ARBA00034078"/>
    </source>
</evidence>
<dbReference type="EMBL" id="JAGVSJ010000002">
    <property type="protein sequence ID" value="MBX8631133.1"/>
    <property type="molecule type" value="Genomic_DNA"/>
</dbReference>
<evidence type="ECO:0000256" key="2">
    <source>
        <dbReference type="ARBA" id="ARBA00001966"/>
    </source>
</evidence>
<evidence type="ECO:0000259" key="16">
    <source>
        <dbReference type="PROSITE" id="PS51379"/>
    </source>
</evidence>
<sequence length="278" mass="31638">MSFRDVFIDREKPYNYIHLNEREATAAAYQEKGKDDGSRSVEFEVKRFNPATKMLESELFRTRVHRFSTVLDALLDIKEKEDNTLAIRYSCRMGICGSCAMVVNGKPVLACETNVLQNSGEGRIVVSPMLGHPLLKDLVTDFDDFFERHRSIKPHLVRNDIEEKYSAQKEYPQSREELSKYLPFSYCIMCGLCVDACPVVNTNPSFIGPQALAQVQRYYADSRDQLGDRRLEMVDRLEDVWDCEFAGACSLVCPKGVDPAFAIQLLKAEIVRKDIAGK</sequence>
<evidence type="ECO:0000256" key="5">
    <source>
        <dbReference type="ARBA" id="ARBA00012792"/>
    </source>
</evidence>
<comment type="cofactor">
    <cofactor evidence="1">
        <name>[3Fe-4S] cluster</name>
        <dbReference type="ChEBI" id="CHEBI:21137"/>
    </cofactor>
</comment>
<dbReference type="GO" id="GO:0022904">
    <property type="term" value="P:respiratory electron transport chain"/>
    <property type="evidence" value="ECO:0007669"/>
    <property type="project" value="TreeGrafter"/>
</dbReference>